<keyword evidence="4" id="KW-1185">Reference proteome</keyword>
<evidence type="ECO:0000256" key="2">
    <source>
        <dbReference type="SAM" id="Phobius"/>
    </source>
</evidence>
<evidence type="ECO:0000313" key="4">
    <source>
        <dbReference type="Proteomes" id="UP001557470"/>
    </source>
</evidence>
<name>A0ABD0XIW4_UMBPY</name>
<evidence type="ECO:0000313" key="3">
    <source>
        <dbReference type="EMBL" id="KAL1021383.1"/>
    </source>
</evidence>
<evidence type="ECO:0000256" key="1">
    <source>
        <dbReference type="SAM" id="MobiDB-lite"/>
    </source>
</evidence>
<comment type="caution">
    <text evidence="3">The sequence shown here is derived from an EMBL/GenBank/DDBJ whole genome shotgun (WGS) entry which is preliminary data.</text>
</comment>
<keyword evidence="2" id="KW-0472">Membrane</keyword>
<reference evidence="3 4" key="1">
    <citation type="submission" date="2024-06" db="EMBL/GenBank/DDBJ databases">
        <authorList>
            <person name="Pan Q."/>
            <person name="Wen M."/>
            <person name="Jouanno E."/>
            <person name="Zahm M."/>
            <person name="Klopp C."/>
            <person name="Cabau C."/>
            <person name="Louis A."/>
            <person name="Berthelot C."/>
            <person name="Parey E."/>
            <person name="Roest Crollius H."/>
            <person name="Montfort J."/>
            <person name="Robinson-Rechavi M."/>
            <person name="Bouchez O."/>
            <person name="Lampietro C."/>
            <person name="Lopez Roques C."/>
            <person name="Donnadieu C."/>
            <person name="Postlethwait J."/>
            <person name="Bobe J."/>
            <person name="Verreycken H."/>
            <person name="Guiguen Y."/>
        </authorList>
    </citation>
    <scope>NUCLEOTIDE SEQUENCE [LARGE SCALE GENOMIC DNA]</scope>
    <source>
        <strain evidence="3">Up_M1</strain>
        <tissue evidence="3">Testis</tissue>
    </source>
</reference>
<protein>
    <submittedName>
        <fullName evidence="3">Uncharacterized protein</fullName>
    </submittedName>
</protein>
<feature type="region of interest" description="Disordered" evidence="1">
    <location>
        <begin position="38"/>
        <end position="59"/>
    </location>
</feature>
<dbReference type="EMBL" id="JAGEUA010000001">
    <property type="protein sequence ID" value="KAL1021383.1"/>
    <property type="molecule type" value="Genomic_DNA"/>
</dbReference>
<dbReference type="AlphaFoldDB" id="A0ABD0XIW4"/>
<organism evidence="3 4">
    <name type="scientific">Umbra pygmaea</name>
    <name type="common">Eastern mudminnow</name>
    <dbReference type="NCBI Taxonomy" id="75934"/>
    <lineage>
        <taxon>Eukaryota</taxon>
        <taxon>Metazoa</taxon>
        <taxon>Chordata</taxon>
        <taxon>Craniata</taxon>
        <taxon>Vertebrata</taxon>
        <taxon>Euteleostomi</taxon>
        <taxon>Actinopterygii</taxon>
        <taxon>Neopterygii</taxon>
        <taxon>Teleostei</taxon>
        <taxon>Protacanthopterygii</taxon>
        <taxon>Esociformes</taxon>
        <taxon>Umbridae</taxon>
        <taxon>Umbra</taxon>
    </lineage>
</organism>
<keyword evidence="2" id="KW-0812">Transmembrane</keyword>
<gene>
    <name evidence="3" type="ORF">UPYG_G00012600</name>
</gene>
<sequence length="161" mass="18163">MSKSPPSPTTPVFCTRISDRDLTEIELHSVESINDLHRTHPEHNHKGNRRLPPPPAISTNGNLNFRDTPLVCQTGYPIRSRWQRTLRDLLKPTSFGYIMVVAVIALMLLTLIFYFLVQQSSALWSLTEAVKERTAAIVEFSQLIQELKALRRNLTALTGGA</sequence>
<proteinExistence type="predicted"/>
<feature type="transmembrane region" description="Helical" evidence="2">
    <location>
        <begin position="95"/>
        <end position="117"/>
    </location>
</feature>
<keyword evidence="2" id="KW-1133">Transmembrane helix</keyword>
<dbReference type="Proteomes" id="UP001557470">
    <property type="component" value="Unassembled WGS sequence"/>
</dbReference>
<accession>A0ABD0XIW4</accession>